<evidence type="ECO:0000259" key="1">
    <source>
        <dbReference type="PROSITE" id="PS51192"/>
    </source>
</evidence>
<dbReference type="PANTHER" id="PTHR47396">
    <property type="entry name" value="TYPE I RESTRICTION ENZYME ECOKI R PROTEIN"/>
    <property type="match status" value="1"/>
</dbReference>
<feature type="domain" description="Helicase ATP-binding" evidence="1">
    <location>
        <begin position="23"/>
        <end position="202"/>
    </location>
</feature>
<name>A0A1M7YUF1_9VIBR</name>
<dbReference type="InterPro" id="IPR014001">
    <property type="entry name" value="Helicase_ATP-bd"/>
</dbReference>
<dbReference type="SMART" id="SM00487">
    <property type="entry name" value="DEXDc"/>
    <property type="match status" value="1"/>
</dbReference>
<dbReference type="GO" id="GO:0016787">
    <property type="term" value="F:hydrolase activity"/>
    <property type="evidence" value="ECO:0007669"/>
    <property type="project" value="InterPro"/>
</dbReference>
<dbReference type="InterPro" id="IPR006935">
    <property type="entry name" value="Helicase/UvrB_N"/>
</dbReference>
<dbReference type="RefSeq" id="WP_073582076.1">
    <property type="nucleotide sequence ID" value="NZ_AP024897.1"/>
</dbReference>
<proteinExistence type="predicted"/>
<keyword evidence="3" id="KW-1185">Reference proteome</keyword>
<sequence length="903" mass="101595">MPFNSMKFRHSWRPYQQRVLYALQQHLTDRRLHLVAAPGAGKTMLGLEVFRMLQKPALILSPTRIIRDQWIDRLKDFCETDHPRQLPWVSRSVHDPAVLTSITYQALHARFAEALGDEEPDGPETGKGPAKEDIHRFIQTLEQHRIEVLILDEAHHLRAEWWRALEKICAHFPDITLVALTATPPYDSGEQAWARYEQLCGPVDEEISVPELVKSGTLCPHQDFIRACDATVTEQKQIEMYDQRVMTTCQTLFQSEAFEQVIRSHAWLSQTSIESQTDIESEVIKAPEVAIAMLCFLKAKRCPGGGHLMQILDLTVGDIPEPGRHWWQVLIESVLFSDGFGRQGEHQPFIEQLRKQLQASELLHKRELSLERSARMERSLSLSASKVRACSDIHHLEYQHRGSGLRQAILTDYIRDEALISGMDTGEVNLGAWPVFETLALSSPVPEKLALLTGRLTILPVELFPSLQALLSPDQLNTEPLFPDSADQNSLYLNSLYIKVTAPLNQLTSAMTALLMAGDINVLVGTRSLLGEGWDAPALNSLILASSVGSFMLTNQMRGRAIRIDPQHPRKVSSIWHLVALNTRSDSGFSDLFSLSRRFDTFVGLSEKQVSIESGFNRMDANYLIAPLLAGKKPSVAENNRQMAQRFQQLDQIATRWHRALTIDSTGNRVTPSVKTARKPEIRGYILRHSLAYLSSQLAGAVLVALSYVFSFPAVWKSILLFISLAVGGALLYKLPKTVKTIRVLCRYLPVDGALIQIGNALKDSLCQAGWINTPVMQLKVRTAEMPDGQFYLCLTGGTFYDASLFADCLAEILAPVESPRYLIVRSGQFMGLERDDYHAVPLKFATKKETAEIFCRNWNKHVCPSGLIYTRSAEGRKALLKARGKAFSSLFREEVKKQDRWI</sequence>
<dbReference type="CDD" id="cd18785">
    <property type="entry name" value="SF2_C"/>
    <property type="match status" value="1"/>
</dbReference>
<dbReference type="InterPro" id="IPR050742">
    <property type="entry name" value="Helicase_Restrict-Modif_Enz"/>
</dbReference>
<dbReference type="AlphaFoldDB" id="A0A1M7YUF1"/>
<dbReference type="InterPro" id="IPR027417">
    <property type="entry name" value="P-loop_NTPase"/>
</dbReference>
<dbReference type="SUPFAM" id="SSF52540">
    <property type="entry name" value="P-loop containing nucleoside triphosphate hydrolases"/>
    <property type="match status" value="2"/>
</dbReference>
<reference evidence="3" key="1">
    <citation type="submission" date="2016-12" db="EMBL/GenBank/DDBJ databases">
        <authorList>
            <person name="Rodrigo-Torres L."/>
            <person name="Arahal R.D."/>
            <person name="Lucena T."/>
        </authorList>
    </citation>
    <scope>NUCLEOTIDE SEQUENCE [LARGE SCALE GENOMIC DNA]</scope>
</reference>
<accession>A0A1M7YUF1</accession>
<dbReference type="GO" id="GO:0003677">
    <property type="term" value="F:DNA binding"/>
    <property type="evidence" value="ECO:0007669"/>
    <property type="project" value="InterPro"/>
</dbReference>
<dbReference type="PROSITE" id="PS51192">
    <property type="entry name" value="HELICASE_ATP_BIND_1"/>
    <property type="match status" value="1"/>
</dbReference>
<dbReference type="Pfam" id="PF04851">
    <property type="entry name" value="ResIII"/>
    <property type="match status" value="1"/>
</dbReference>
<dbReference type="PANTHER" id="PTHR47396:SF1">
    <property type="entry name" value="ATP-DEPENDENT HELICASE IRC3-RELATED"/>
    <property type="match status" value="1"/>
</dbReference>
<dbReference type="GO" id="GO:0005829">
    <property type="term" value="C:cytosol"/>
    <property type="evidence" value="ECO:0007669"/>
    <property type="project" value="TreeGrafter"/>
</dbReference>
<organism evidence="2 3">
    <name type="scientific">Vibrio quintilis</name>
    <dbReference type="NCBI Taxonomy" id="1117707"/>
    <lineage>
        <taxon>Bacteria</taxon>
        <taxon>Pseudomonadati</taxon>
        <taxon>Pseudomonadota</taxon>
        <taxon>Gammaproteobacteria</taxon>
        <taxon>Vibrionales</taxon>
        <taxon>Vibrionaceae</taxon>
        <taxon>Vibrio</taxon>
    </lineage>
</organism>
<dbReference type="OrthoDB" id="9758243at2"/>
<dbReference type="STRING" id="1117707.VQ7734_02038"/>
<dbReference type="GO" id="GO:0005524">
    <property type="term" value="F:ATP binding"/>
    <property type="evidence" value="ECO:0007669"/>
    <property type="project" value="InterPro"/>
</dbReference>
<protein>
    <submittedName>
        <fullName evidence="2">Type III restriction enzyme, res subunit</fullName>
    </submittedName>
</protein>
<dbReference type="EMBL" id="FRFG01000023">
    <property type="protein sequence ID" value="SHO56269.1"/>
    <property type="molecule type" value="Genomic_DNA"/>
</dbReference>
<gene>
    <name evidence="2" type="ORF">VQ7734_02038</name>
</gene>
<dbReference type="Gene3D" id="3.40.50.300">
    <property type="entry name" value="P-loop containing nucleotide triphosphate hydrolases"/>
    <property type="match status" value="2"/>
</dbReference>
<dbReference type="Proteomes" id="UP000184600">
    <property type="component" value="Unassembled WGS sequence"/>
</dbReference>
<evidence type="ECO:0000313" key="3">
    <source>
        <dbReference type="Proteomes" id="UP000184600"/>
    </source>
</evidence>
<evidence type="ECO:0000313" key="2">
    <source>
        <dbReference type="EMBL" id="SHO56269.1"/>
    </source>
</evidence>